<keyword evidence="12" id="KW-1185">Reference proteome</keyword>
<evidence type="ECO:0000313" key="11">
    <source>
        <dbReference type="EMBL" id="PIB23463.1"/>
    </source>
</evidence>
<dbReference type="PRINTS" id="PR00990">
    <property type="entry name" value="RIBOKINASE"/>
</dbReference>
<dbReference type="UniPathway" id="UPA00916">
    <property type="reaction ID" value="UER00889"/>
</dbReference>
<feature type="active site" description="Proton acceptor" evidence="9">
    <location>
        <position position="234"/>
    </location>
</feature>
<dbReference type="InterPro" id="IPR011611">
    <property type="entry name" value="PfkB_dom"/>
</dbReference>
<feature type="binding site" evidence="9">
    <location>
        <position position="234"/>
    </location>
    <ligand>
        <name>substrate</name>
    </ligand>
</feature>
<dbReference type="Pfam" id="PF00294">
    <property type="entry name" value="PfkB"/>
    <property type="match status" value="1"/>
</dbReference>
<feature type="binding site" evidence="9">
    <location>
        <position position="267"/>
    </location>
    <ligand>
        <name>K(+)</name>
        <dbReference type="ChEBI" id="CHEBI:29103"/>
    </ligand>
</feature>
<organism evidence="11 12">
    <name type="scientific">Paramylibacter kogurei</name>
    <dbReference type="NCBI Taxonomy" id="1889778"/>
    <lineage>
        <taxon>Bacteria</taxon>
        <taxon>Pseudomonadati</taxon>
        <taxon>Pseudomonadota</taxon>
        <taxon>Alphaproteobacteria</taxon>
        <taxon>Rhodobacterales</taxon>
        <taxon>Paracoccaceae</taxon>
        <taxon>Paramylibacter</taxon>
    </lineage>
</organism>
<feature type="binding site" evidence="9">
    <location>
        <position position="228"/>
    </location>
    <ligand>
        <name>K(+)</name>
        <dbReference type="ChEBI" id="CHEBI:29103"/>
    </ligand>
</feature>
<dbReference type="CDD" id="cd01174">
    <property type="entry name" value="ribokinase"/>
    <property type="match status" value="1"/>
</dbReference>
<dbReference type="GO" id="GO:0019303">
    <property type="term" value="P:D-ribose catabolic process"/>
    <property type="evidence" value="ECO:0007669"/>
    <property type="project" value="UniProtKB-UniRule"/>
</dbReference>
<dbReference type="EMBL" id="MDGM01000013">
    <property type="protein sequence ID" value="PIB23463.1"/>
    <property type="molecule type" value="Genomic_DNA"/>
</dbReference>
<evidence type="ECO:0000256" key="4">
    <source>
        <dbReference type="ARBA" id="ARBA00022777"/>
    </source>
</evidence>
<feature type="domain" description="Carbohydrate kinase PfkB" evidence="10">
    <location>
        <begin position="4"/>
        <end position="276"/>
    </location>
</feature>
<dbReference type="OrthoDB" id="9792663at2"/>
<accession>A0A2G5K382</accession>
<dbReference type="Proteomes" id="UP000231516">
    <property type="component" value="Unassembled WGS sequence"/>
</dbReference>
<protein>
    <recommendedName>
        <fullName evidence="9">Ribokinase</fullName>
        <shortName evidence="9">RK</shortName>
        <ecNumber evidence="9">2.7.1.15</ecNumber>
    </recommendedName>
</protein>
<comment type="subunit">
    <text evidence="9">Homodimer.</text>
</comment>
<dbReference type="SUPFAM" id="SSF53613">
    <property type="entry name" value="Ribokinase-like"/>
    <property type="match status" value="1"/>
</dbReference>
<dbReference type="PANTHER" id="PTHR10584">
    <property type="entry name" value="SUGAR KINASE"/>
    <property type="match status" value="1"/>
</dbReference>
<keyword evidence="8 9" id="KW-0119">Carbohydrate metabolism</keyword>
<feature type="binding site" evidence="9">
    <location>
        <position position="269"/>
    </location>
    <ligand>
        <name>K(+)</name>
        <dbReference type="ChEBI" id="CHEBI:29103"/>
    </ligand>
</feature>
<evidence type="ECO:0000256" key="5">
    <source>
        <dbReference type="ARBA" id="ARBA00022840"/>
    </source>
</evidence>
<evidence type="ECO:0000256" key="8">
    <source>
        <dbReference type="ARBA" id="ARBA00023277"/>
    </source>
</evidence>
<keyword evidence="3 9" id="KW-0547">Nucleotide-binding</keyword>
<feature type="binding site" evidence="9">
    <location>
        <begin position="233"/>
        <end position="234"/>
    </location>
    <ligand>
        <name>ATP</name>
        <dbReference type="ChEBI" id="CHEBI:30616"/>
    </ligand>
</feature>
<comment type="function">
    <text evidence="9">Catalyzes the phosphorylation of ribose at O-5 in a reaction requiring ATP and magnesium. The resulting D-ribose-5-phosphate can then be used either for sythesis of nucleotides, histidine, and tryptophan, or as a component of the pentose phosphate pathway.</text>
</comment>
<dbReference type="GO" id="GO:0005829">
    <property type="term" value="C:cytosol"/>
    <property type="evidence" value="ECO:0007669"/>
    <property type="project" value="TreeGrafter"/>
</dbReference>
<feature type="binding site" evidence="9">
    <location>
        <begin position="202"/>
        <end position="207"/>
    </location>
    <ligand>
        <name>ATP</name>
        <dbReference type="ChEBI" id="CHEBI:30616"/>
    </ligand>
</feature>
<keyword evidence="5 9" id="KW-0067">ATP-binding</keyword>
<evidence type="ECO:0000256" key="6">
    <source>
        <dbReference type="ARBA" id="ARBA00022842"/>
    </source>
</evidence>
<feature type="binding site" evidence="9">
    <location>
        <position position="230"/>
    </location>
    <ligand>
        <name>K(+)</name>
        <dbReference type="ChEBI" id="CHEBI:29103"/>
    </ligand>
</feature>
<evidence type="ECO:0000259" key="10">
    <source>
        <dbReference type="Pfam" id="PF00294"/>
    </source>
</evidence>
<keyword evidence="6 9" id="KW-0460">Magnesium</keyword>
<reference evidence="11 12" key="1">
    <citation type="submission" date="2016-08" db="EMBL/GenBank/DDBJ databases">
        <title>Draft genome of Amylibacter sp. strain 4G11.</title>
        <authorList>
            <person name="Wong S.-K."/>
            <person name="Hamasaki K."/>
            <person name="Yoshizawa S."/>
        </authorList>
    </citation>
    <scope>NUCLEOTIDE SEQUENCE [LARGE SCALE GENOMIC DNA]</scope>
    <source>
        <strain evidence="11 12">4G11</strain>
    </source>
</reference>
<evidence type="ECO:0000256" key="9">
    <source>
        <dbReference type="HAMAP-Rule" id="MF_01987"/>
    </source>
</evidence>
<dbReference type="InterPro" id="IPR002139">
    <property type="entry name" value="Ribo/fructo_kinase"/>
</dbReference>
<evidence type="ECO:0000256" key="7">
    <source>
        <dbReference type="ARBA" id="ARBA00022958"/>
    </source>
</evidence>
<comment type="catalytic activity">
    <reaction evidence="9">
        <text>D-ribose + ATP = D-ribose 5-phosphate + ADP + H(+)</text>
        <dbReference type="Rhea" id="RHEA:13697"/>
        <dbReference type="ChEBI" id="CHEBI:15378"/>
        <dbReference type="ChEBI" id="CHEBI:30616"/>
        <dbReference type="ChEBI" id="CHEBI:47013"/>
        <dbReference type="ChEBI" id="CHEBI:78346"/>
        <dbReference type="ChEBI" id="CHEBI:456216"/>
        <dbReference type="EC" id="2.7.1.15"/>
    </reaction>
</comment>
<keyword evidence="4 9" id="KW-0418">Kinase</keyword>
<feature type="binding site" evidence="9">
    <location>
        <begin position="9"/>
        <end position="11"/>
    </location>
    <ligand>
        <name>substrate</name>
    </ligand>
</feature>
<comment type="subcellular location">
    <subcellularLocation>
        <location evidence="9">Cytoplasm</location>
    </subcellularLocation>
</comment>
<evidence type="ECO:0000313" key="12">
    <source>
        <dbReference type="Proteomes" id="UP000231516"/>
    </source>
</evidence>
<dbReference type="AlphaFoldDB" id="A0A2G5K382"/>
<dbReference type="Gene3D" id="3.40.1190.20">
    <property type="match status" value="1"/>
</dbReference>
<keyword evidence="7 9" id="KW-0630">Potassium</keyword>
<feature type="binding site" evidence="9">
    <location>
        <position position="133"/>
    </location>
    <ligand>
        <name>substrate</name>
    </ligand>
</feature>
<keyword evidence="2 9" id="KW-0479">Metal-binding</keyword>
<comment type="pathway">
    <text evidence="9">Carbohydrate metabolism; D-ribose degradation; D-ribose 5-phosphate from beta-D-ribopyranose: step 2/2.</text>
</comment>
<comment type="caution">
    <text evidence="11">The sequence shown here is derived from an EMBL/GenBank/DDBJ whole genome shotgun (WGS) entry which is preliminary data.</text>
</comment>
<dbReference type="InterPro" id="IPR029056">
    <property type="entry name" value="Ribokinase-like"/>
</dbReference>
<comment type="caution">
    <text evidence="9">Lacks conserved residue(s) required for the propagation of feature annotation.</text>
</comment>
<feature type="binding site" evidence="9">
    <location>
        <begin position="37"/>
        <end position="41"/>
    </location>
    <ligand>
        <name>substrate</name>
    </ligand>
</feature>
<dbReference type="InterPro" id="IPR011877">
    <property type="entry name" value="Ribokinase"/>
</dbReference>
<evidence type="ECO:0000256" key="2">
    <source>
        <dbReference type="ARBA" id="ARBA00022723"/>
    </source>
</evidence>
<feature type="binding site" evidence="9">
    <location>
        <position position="264"/>
    </location>
    <ligand>
        <name>K(+)</name>
        <dbReference type="ChEBI" id="CHEBI:29103"/>
    </ligand>
</feature>
<comment type="similarity">
    <text evidence="9">Belongs to the carbohydrate kinase PfkB family. Ribokinase subfamily.</text>
</comment>
<dbReference type="GO" id="GO:0046872">
    <property type="term" value="F:metal ion binding"/>
    <property type="evidence" value="ECO:0007669"/>
    <property type="project" value="UniProtKB-KW"/>
</dbReference>
<comment type="cofactor">
    <cofactor evidence="9">
        <name>Mg(2+)</name>
        <dbReference type="ChEBI" id="CHEBI:18420"/>
    </cofactor>
    <text evidence="9">Requires a divalent cation, most likely magnesium in vivo, as an electrophilic catalyst to aid phosphoryl group transfer. It is the chelate of the metal and the nucleotide that is the actual substrate.</text>
</comment>
<sequence>MITNFGSINIDHVYQVTNLPKAGETLSAKSYARYLGGKGVNQSVAIAKAGGTLRHVGAVGADGNWALEQMADNGVGDEHVTRLDIATGHAIIYVDDSAENQIVILGGANTALTEQIIDDALMGATGWVLFQNETNMIDVIASKGTDAGCKLAYAAAPFSKEHALPLLDKVDLLAVNETEANDLADATGRKVEDLGVPILLVTKGSAGADLWVDGEYFHQSAFKVDAVDTTGAGDTFLGSFLAQYDETNDPAGALQYATAASAIQVTRQGAANAIPNKKEVIKFLEAQKK</sequence>
<evidence type="ECO:0000256" key="1">
    <source>
        <dbReference type="ARBA" id="ARBA00022679"/>
    </source>
</evidence>
<comment type="activity regulation">
    <text evidence="9">Activated by a monovalent cation that binds near, but not in, the active site. The most likely occupant of the site in vivo is potassium. Ion binding induces a conformational change that may alter substrate affinity.</text>
</comment>
<dbReference type="GO" id="GO:0004747">
    <property type="term" value="F:ribokinase activity"/>
    <property type="evidence" value="ECO:0007669"/>
    <property type="project" value="UniProtKB-UniRule"/>
</dbReference>
<dbReference type="PANTHER" id="PTHR10584:SF166">
    <property type="entry name" value="RIBOKINASE"/>
    <property type="match status" value="1"/>
</dbReference>
<dbReference type="GO" id="GO:0005524">
    <property type="term" value="F:ATP binding"/>
    <property type="evidence" value="ECO:0007669"/>
    <property type="project" value="UniProtKB-UniRule"/>
</dbReference>
<keyword evidence="1 9" id="KW-0808">Transferase</keyword>
<dbReference type="RefSeq" id="WP_099594208.1">
    <property type="nucleotide sequence ID" value="NZ_MDGM01000013.1"/>
</dbReference>
<evidence type="ECO:0000256" key="3">
    <source>
        <dbReference type="ARBA" id="ARBA00022741"/>
    </source>
</evidence>
<dbReference type="HAMAP" id="MF_01987">
    <property type="entry name" value="Ribokinase"/>
    <property type="match status" value="1"/>
</dbReference>
<gene>
    <name evidence="9" type="primary">rbsK</name>
    <name evidence="11" type="ORF">BFP76_07895</name>
</gene>
<feature type="binding site" evidence="9">
    <location>
        <position position="176"/>
    </location>
    <ligand>
        <name>ATP</name>
        <dbReference type="ChEBI" id="CHEBI:30616"/>
    </ligand>
</feature>
<keyword evidence="9" id="KW-0963">Cytoplasm</keyword>
<proteinExistence type="inferred from homology"/>
<dbReference type="EC" id="2.7.1.15" evidence="9"/>
<name>A0A2G5K382_9RHOB</name>